<dbReference type="SUPFAM" id="SSF69593">
    <property type="entry name" value="Glycerol-3-phosphate (1)-acyltransferase"/>
    <property type="match status" value="1"/>
</dbReference>
<dbReference type="Proteomes" id="UP000527860">
    <property type="component" value="Unassembled WGS sequence"/>
</dbReference>
<dbReference type="EMBL" id="JABEVU030000001">
    <property type="protein sequence ID" value="MDB0579084.1"/>
    <property type="molecule type" value="Genomic_DNA"/>
</dbReference>
<dbReference type="OrthoDB" id="9803035at2"/>
<dbReference type="PANTHER" id="PTHR10434">
    <property type="entry name" value="1-ACYL-SN-GLYCEROL-3-PHOSPHATE ACYLTRANSFERASE"/>
    <property type="match status" value="1"/>
</dbReference>
<organism evidence="4 6">
    <name type="scientific">Salinicoccus roseus</name>
    <dbReference type="NCBI Taxonomy" id="45670"/>
    <lineage>
        <taxon>Bacteria</taxon>
        <taxon>Bacillati</taxon>
        <taxon>Bacillota</taxon>
        <taxon>Bacilli</taxon>
        <taxon>Bacillales</taxon>
        <taxon>Staphylococcaceae</taxon>
        <taxon>Salinicoccus</taxon>
    </lineage>
</organism>
<evidence type="ECO:0000256" key="1">
    <source>
        <dbReference type="ARBA" id="ARBA00022679"/>
    </source>
</evidence>
<dbReference type="InterPro" id="IPR002123">
    <property type="entry name" value="Plipid/glycerol_acylTrfase"/>
</dbReference>
<dbReference type="GeneID" id="77844085"/>
<dbReference type="CDD" id="cd07989">
    <property type="entry name" value="LPLAT_AGPAT-like"/>
    <property type="match status" value="1"/>
</dbReference>
<protein>
    <submittedName>
        <fullName evidence="4">Acyl-phosphate glycerol 3-phosphate acyltransferase</fullName>
    </submittedName>
    <submittedName>
        <fullName evidence="5">Lysophospholipid acyltransferase family protein</fullName>
    </submittedName>
</protein>
<dbReference type="STRING" id="45670.SN16_00830"/>
<evidence type="ECO:0000313" key="4">
    <source>
        <dbReference type="EMBL" id="KIH71939.1"/>
    </source>
</evidence>
<dbReference type="GO" id="GO:0003841">
    <property type="term" value="F:1-acylglycerol-3-phosphate O-acyltransferase activity"/>
    <property type="evidence" value="ECO:0007669"/>
    <property type="project" value="TreeGrafter"/>
</dbReference>
<keyword evidence="1 4" id="KW-0808">Transferase</keyword>
<gene>
    <name evidence="5" type="ORF">F7P68_0000845</name>
    <name evidence="4" type="ORF">SN16_00830</name>
</gene>
<dbReference type="GO" id="GO:0006654">
    <property type="term" value="P:phosphatidic acid biosynthetic process"/>
    <property type="evidence" value="ECO:0007669"/>
    <property type="project" value="TreeGrafter"/>
</dbReference>
<keyword evidence="7" id="KW-1185">Reference proteome</keyword>
<feature type="domain" description="Phospholipid/glycerol acyltransferase" evidence="3">
    <location>
        <begin position="34"/>
        <end position="146"/>
    </location>
</feature>
<reference evidence="5" key="2">
    <citation type="submission" date="2020-04" db="EMBL/GenBank/DDBJ databases">
        <authorList>
            <person name="Tanveer F."/>
            <person name="Xie Y."/>
            <person name="Shinwari Z.K."/>
        </authorList>
    </citation>
    <scope>NUCLEOTIDE SEQUENCE</scope>
    <source>
        <strain evidence="5">MOSEL-ME25</strain>
    </source>
</reference>
<reference evidence="4 6" key="1">
    <citation type="submission" date="2015-01" db="EMBL/GenBank/DDBJ databases">
        <title>Genome sequences of high lactate-tolerant strain Salinicoccus roseus W12 with industrial interest.</title>
        <authorList>
            <person name="Wang H."/>
            <person name="Yu B."/>
        </authorList>
    </citation>
    <scope>NUCLEOTIDE SEQUENCE [LARGE SCALE GENOMIC DNA]</scope>
    <source>
        <strain evidence="4 6">W12</strain>
    </source>
</reference>
<evidence type="ECO:0000313" key="6">
    <source>
        <dbReference type="Proteomes" id="UP000031546"/>
    </source>
</evidence>
<keyword evidence="2 4" id="KW-0012">Acyltransferase</keyword>
<sequence length="191" mass="21173">MFYSTIKAMVKRFYHARYKIRVIGEDRIPSEGPVIICSNHISELDPPLVAISVKREMAFFAKSELFRIPVLGFLISRLNAFPVERGKGDRAALKKSVEVLKEGNMLLIFPEGSRNRSGTLKELQQGAGFMAVKSGAKVVPAAIKGNYDRKKGVTIVFGKPIDTAALVAEGRNRKEITERIREGINNLLISA</sequence>
<comment type="caution">
    <text evidence="4">The sequence shown here is derived from an EMBL/GenBank/DDBJ whole genome shotgun (WGS) entry which is preliminary data.</text>
</comment>
<dbReference type="RefSeq" id="WP_040104713.1">
    <property type="nucleotide sequence ID" value="NZ_JABEVU030000001.1"/>
</dbReference>
<dbReference type="Proteomes" id="UP000031546">
    <property type="component" value="Unassembled WGS sequence"/>
</dbReference>
<evidence type="ECO:0000259" key="3">
    <source>
        <dbReference type="SMART" id="SM00563"/>
    </source>
</evidence>
<accession>A0A0C2HJQ4</accession>
<dbReference type="AlphaFoldDB" id="A0A0C2HJQ4"/>
<dbReference type="SMART" id="SM00563">
    <property type="entry name" value="PlsC"/>
    <property type="match status" value="1"/>
</dbReference>
<evidence type="ECO:0000313" key="5">
    <source>
        <dbReference type="EMBL" id="MDB0579084.1"/>
    </source>
</evidence>
<dbReference type="Pfam" id="PF01553">
    <property type="entry name" value="Acyltransferase"/>
    <property type="match status" value="1"/>
</dbReference>
<dbReference type="EMBL" id="JXII01000001">
    <property type="protein sequence ID" value="KIH71939.1"/>
    <property type="molecule type" value="Genomic_DNA"/>
</dbReference>
<evidence type="ECO:0000256" key="2">
    <source>
        <dbReference type="ARBA" id="ARBA00023315"/>
    </source>
</evidence>
<evidence type="ECO:0000313" key="7">
    <source>
        <dbReference type="Proteomes" id="UP000527860"/>
    </source>
</evidence>
<proteinExistence type="predicted"/>
<dbReference type="PANTHER" id="PTHR10434:SF11">
    <property type="entry name" value="1-ACYL-SN-GLYCEROL-3-PHOSPHATE ACYLTRANSFERASE"/>
    <property type="match status" value="1"/>
</dbReference>
<name>A0A0C2HJQ4_9STAP</name>
<reference evidence="5" key="3">
    <citation type="submission" date="2022-12" db="EMBL/GenBank/DDBJ databases">
        <title>Genome analysis and biological profiling of marine Salinicoccus roseus MOSEL-ME25.</title>
        <authorList>
            <person name="Mirza F.T."/>
            <person name="Xie Y."/>
            <person name="Shinwari Z.K."/>
        </authorList>
    </citation>
    <scope>NUCLEOTIDE SEQUENCE</scope>
    <source>
        <strain evidence="5">MOSEL-ME25</strain>
    </source>
</reference>